<dbReference type="RefSeq" id="WP_137813257.1">
    <property type="nucleotide sequence ID" value="NZ_BJFL01000006.1"/>
</dbReference>
<dbReference type="GO" id="GO:0016705">
    <property type="term" value="F:oxidoreductase activity, acting on paired donors, with incorporation or reduction of molecular oxygen"/>
    <property type="evidence" value="ECO:0007669"/>
    <property type="project" value="InterPro"/>
</dbReference>
<dbReference type="PANTHER" id="PTHR46696:SF1">
    <property type="entry name" value="CYTOCHROME P450 YJIB-RELATED"/>
    <property type="match status" value="1"/>
</dbReference>
<dbReference type="GO" id="GO:0005506">
    <property type="term" value="F:iron ion binding"/>
    <property type="evidence" value="ECO:0007669"/>
    <property type="project" value="InterPro"/>
</dbReference>
<feature type="region of interest" description="Disordered" evidence="8">
    <location>
        <begin position="63"/>
        <end position="84"/>
    </location>
</feature>
<dbReference type="PRINTS" id="PR00359">
    <property type="entry name" value="BP450"/>
</dbReference>
<evidence type="ECO:0000256" key="5">
    <source>
        <dbReference type="ARBA" id="ARBA00023004"/>
    </source>
</evidence>
<evidence type="ECO:0000256" key="6">
    <source>
        <dbReference type="ARBA" id="ARBA00023033"/>
    </source>
</evidence>
<evidence type="ECO:0000256" key="7">
    <source>
        <dbReference type="RuleBase" id="RU000461"/>
    </source>
</evidence>
<dbReference type="SUPFAM" id="SSF48264">
    <property type="entry name" value="Cytochrome P450"/>
    <property type="match status" value="1"/>
</dbReference>
<sequence>MSPPVECPFPAVRGERLDPAPMYGRLRTEQPVSRVVLRNGERAWLVTRHADVRAVLRDRRFTSDPTAPGFPQLRPIQEPPPPPGTFLSYDPPRHTRFRRMLGTEFGAGRLAAFQPEIDRIVAEQLDALAGVGPGADLVRTFARPVPSRGICALLGVPFADRAEFQRHIEVRLDWSRPAEEVQAANAAVRDYIEGLVAAKEAEPTDDLIGRLVRRQVRTGRLRHEELVSMAMLLLVAGPETTASTIALGVLALRRDPDQWEALVADPGLVDGAVEELLRYLSVVQNGVVRAAVADVEIGGQRIAAGEGVIALLPSANRDPAAFADPDRLDVRRDARGHLAFGYGVHQCIGALLARLELRGAFRGLLRRLPGLRLAAPEADLRLQHGGAVFGVRELPVRW</sequence>
<proteinExistence type="inferred from homology"/>
<keyword evidence="10" id="KW-1185">Reference proteome</keyword>
<evidence type="ECO:0000313" key="10">
    <source>
        <dbReference type="Proteomes" id="UP000298860"/>
    </source>
</evidence>
<dbReference type="Gene3D" id="1.10.630.10">
    <property type="entry name" value="Cytochrome P450"/>
    <property type="match status" value="1"/>
</dbReference>
<dbReference type="InterPro" id="IPR036396">
    <property type="entry name" value="Cyt_P450_sf"/>
</dbReference>
<keyword evidence="2 7" id="KW-0349">Heme</keyword>
<dbReference type="GO" id="GO:0020037">
    <property type="term" value="F:heme binding"/>
    <property type="evidence" value="ECO:0007669"/>
    <property type="project" value="InterPro"/>
</dbReference>
<reference evidence="10" key="1">
    <citation type="submission" date="2019-04" db="EMBL/GenBank/DDBJ databases">
        <title>Draft genome sequence of Pseudonocardiaceae bacterium SL3-2-4.</title>
        <authorList>
            <person name="Ningsih F."/>
            <person name="Yokota A."/>
            <person name="Sakai Y."/>
            <person name="Nanatani K."/>
            <person name="Yabe S."/>
            <person name="Oetari A."/>
            <person name="Sjamsuridzal W."/>
        </authorList>
    </citation>
    <scope>NUCLEOTIDE SEQUENCE [LARGE SCALE GENOMIC DNA]</scope>
    <source>
        <strain evidence="10">SL3-2-4</strain>
    </source>
</reference>
<protein>
    <submittedName>
        <fullName evidence="9">Cytochrome P450</fullName>
    </submittedName>
</protein>
<dbReference type="CDD" id="cd11030">
    <property type="entry name" value="CYP105-like"/>
    <property type="match status" value="1"/>
</dbReference>
<dbReference type="EMBL" id="BJFL01000006">
    <property type="protein sequence ID" value="GDY30113.1"/>
    <property type="molecule type" value="Genomic_DNA"/>
</dbReference>
<dbReference type="AlphaFoldDB" id="A0A4D4J8B3"/>
<name>A0A4D4J8B3_9PSEU</name>
<evidence type="ECO:0000256" key="1">
    <source>
        <dbReference type="ARBA" id="ARBA00010617"/>
    </source>
</evidence>
<gene>
    <name evidence="9" type="ORF">GTS_17460</name>
</gene>
<dbReference type="PROSITE" id="PS00086">
    <property type="entry name" value="CYTOCHROME_P450"/>
    <property type="match status" value="1"/>
</dbReference>
<dbReference type="FunFam" id="1.10.630.10:FF:000018">
    <property type="entry name" value="Cytochrome P450 monooxygenase"/>
    <property type="match status" value="1"/>
</dbReference>
<dbReference type="Pfam" id="PF00067">
    <property type="entry name" value="p450"/>
    <property type="match status" value="1"/>
</dbReference>
<keyword evidence="3 7" id="KW-0479">Metal-binding</keyword>
<comment type="caution">
    <text evidence="9">The sequence shown here is derived from an EMBL/GenBank/DDBJ whole genome shotgun (WGS) entry which is preliminary data.</text>
</comment>
<dbReference type="OrthoDB" id="3664945at2"/>
<comment type="similarity">
    <text evidence="1 7">Belongs to the cytochrome P450 family.</text>
</comment>
<dbReference type="InterPro" id="IPR002397">
    <property type="entry name" value="Cyt_P450_B"/>
</dbReference>
<keyword evidence="5 7" id="KW-0408">Iron</keyword>
<evidence type="ECO:0000256" key="3">
    <source>
        <dbReference type="ARBA" id="ARBA00022723"/>
    </source>
</evidence>
<dbReference type="InterPro" id="IPR001128">
    <property type="entry name" value="Cyt_P450"/>
</dbReference>
<dbReference type="GO" id="GO:0004497">
    <property type="term" value="F:monooxygenase activity"/>
    <property type="evidence" value="ECO:0007669"/>
    <property type="project" value="UniProtKB-KW"/>
</dbReference>
<dbReference type="PANTHER" id="PTHR46696">
    <property type="entry name" value="P450, PUTATIVE (EUROFUNG)-RELATED"/>
    <property type="match status" value="1"/>
</dbReference>
<organism evidence="9 10">
    <name type="scientific">Gandjariella thermophila</name>
    <dbReference type="NCBI Taxonomy" id="1931992"/>
    <lineage>
        <taxon>Bacteria</taxon>
        <taxon>Bacillati</taxon>
        <taxon>Actinomycetota</taxon>
        <taxon>Actinomycetes</taxon>
        <taxon>Pseudonocardiales</taxon>
        <taxon>Pseudonocardiaceae</taxon>
        <taxon>Gandjariella</taxon>
    </lineage>
</organism>
<evidence type="ECO:0000256" key="8">
    <source>
        <dbReference type="SAM" id="MobiDB-lite"/>
    </source>
</evidence>
<dbReference type="InterPro" id="IPR017972">
    <property type="entry name" value="Cyt_P450_CS"/>
</dbReference>
<evidence type="ECO:0000256" key="2">
    <source>
        <dbReference type="ARBA" id="ARBA00022617"/>
    </source>
</evidence>
<keyword evidence="6 7" id="KW-0503">Monooxygenase</keyword>
<accession>A0A4D4J8B3</accession>
<evidence type="ECO:0000256" key="4">
    <source>
        <dbReference type="ARBA" id="ARBA00023002"/>
    </source>
</evidence>
<dbReference type="PRINTS" id="PR00385">
    <property type="entry name" value="P450"/>
</dbReference>
<evidence type="ECO:0000313" key="9">
    <source>
        <dbReference type="EMBL" id="GDY30113.1"/>
    </source>
</evidence>
<dbReference type="Proteomes" id="UP000298860">
    <property type="component" value="Unassembled WGS sequence"/>
</dbReference>
<keyword evidence="4 7" id="KW-0560">Oxidoreductase</keyword>